<dbReference type="Proteomes" id="UP000682739">
    <property type="component" value="Chromosome"/>
</dbReference>
<evidence type="ECO:0000256" key="4">
    <source>
        <dbReference type="ARBA" id="ARBA00023002"/>
    </source>
</evidence>
<dbReference type="EC" id="1.4.3.5" evidence="8"/>
<protein>
    <submittedName>
        <fullName evidence="8">Pyridoxal 5'-phosphate synthase</fullName>
        <ecNumber evidence="8">1.4.3.5</ecNumber>
    </submittedName>
</protein>
<sequence>MLTLWKSRIDEQLVNKISQIWKTAKINSPLNQKSAVCISTIDSLGFPQARFVDLKEIGPTGFTFCTSYNSDKGKHLLKNPNVSLVAWWDHIGYQIRVVGTAAPISTKVADKYWLTRSKEAQVATNCFKQSETWSSQASMESHFSKALTESEKSISRPNSWGGFTIEPHSIEILKFKPNRVHAREKYFLEHQSWKMQLLQP</sequence>
<dbReference type="RefSeq" id="WP_208831963.1">
    <property type="nucleotide sequence ID" value="NZ_CP072110.1"/>
</dbReference>
<evidence type="ECO:0000259" key="6">
    <source>
        <dbReference type="Pfam" id="PF01243"/>
    </source>
</evidence>
<feature type="binding site" evidence="5">
    <location>
        <position position="183"/>
    </location>
    <ligand>
        <name>FMN</name>
        <dbReference type="ChEBI" id="CHEBI:58210"/>
    </ligand>
</feature>
<evidence type="ECO:0000256" key="1">
    <source>
        <dbReference type="ARBA" id="ARBA00007301"/>
    </source>
</evidence>
<proteinExistence type="inferred from homology"/>
<dbReference type="PANTHER" id="PTHR10851:SF0">
    <property type="entry name" value="PYRIDOXINE-5'-PHOSPHATE OXIDASE"/>
    <property type="match status" value="1"/>
</dbReference>
<dbReference type="InterPro" id="IPR000659">
    <property type="entry name" value="Pyridox_Oxase"/>
</dbReference>
<feature type="domain" description="Pyridoxamine 5'-phosphate oxidase N-terminal" evidence="6">
    <location>
        <begin position="24"/>
        <end position="140"/>
    </location>
</feature>
<evidence type="ECO:0000256" key="5">
    <source>
        <dbReference type="PIRSR" id="PIRSR000190-2"/>
    </source>
</evidence>
<dbReference type="GO" id="GO:0010181">
    <property type="term" value="F:FMN binding"/>
    <property type="evidence" value="ECO:0007669"/>
    <property type="project" value="InterPro"/>
</dbReference>
<dbReference type="EMBL" id="CP072110">
    <property type="protein sequence ID" value="QTH63908.1"/>
    <property type="molecule type" value="Genomic_DNA"/>
</dbReference>
<dbReference type="InterPro" id="IPR012349">
    <property type="entry name" value="Split_barrel_FMN-bd"/>
</dbReference>
<comment type="cofactor">
    <cofactor evidence="5">
        <name>FMN</name>
        <dbReference type="ChEBI" id="CHEBI:58210"/>
    </cofactor>
    <text evidence="5">Binds 1 FMN per subunit.</text>
</comment>
<evidence type="ECO:0000313" key="9">
    <source>
        <dbReference type="Proteomes" id="UP000682739"/>
    </source>
</evidence>
<feature type="binding site" evidence="5">
    <location>
        <position position="72"/>
    </location>
    <ligand>
        <name>FMN</name>
        <dbReference type="ChEBI" id="CHEBI:58210"/>
    </ligand>
</feature>
<dbReference type="NCBIfam" id="NF004231">
    <property type="entry name" value="PRK05679.1"/>
    <property type="match status" value="1"/>
</dbReference>
<feature type="domain" description="Pyridoxine 5'-phosphate oxidase dimerisation C-terminal" evidence="7">
    <location>
        <begin position="160"/>
        <end position="200"/>
    </location>
</feature>
<feature type="binding site" evidence="5">
    <location>
        <begin position="50"/>
        <end position="55"/>
    </location>
    <ligand>
        <name>FMN</name>
        <dbReference type="ChEBI" id="CHEBI:58210"/>
    </ligand>
</feature>
<evidence type="ECO:0000256" key="2">
    <source>
        <dbReference type="ARBA" id="ARBA00022630"/>
    </source>
</evidence>
<dbReference type="Pfam" id="PF10590">
    <property type="entry name" value="PNP_phzG_C"/>
    <property type="match status" value="1"/>
</dbReference>
<dbReference type="KEGG" id="psym:J1N51_14625"/>
<comment type="similarity">
    <text evidence="1">Belongs to the pyridoxamine 5'-phosphate oxidase family.</text>
</comment>
<dbReference type="InterPro" id="IPR011576">
    <property type="entry name" value="Pyridox_Oxase_N"/>
</dbReference>
<gene>
    <name evidence="8" type="ORF">J1N51_14625</name>
</gene>
<organism evidence="8 9">
    <name type="scientific">Psychrosphaera ytuae</name>
    <dbReference type="NCBI Taxonomy" id="2820710"/>
    <lineage>
        <taxon>Bacteria</taxon>
        <taxon>Pseudomonadati</taxon>
        <taxon>Pseudomonadota</taxon>
        <taxon>Gammaproteobacteria</taxon>
        <taxon>Alteromonadales</taxon>
        <taxon>Pseudoalteromonadaceae</taxon>
        <taxon>Psychrosphaera</taxon>
    </lineage>
</organism>
<dbReference type="PANTHER" id="PTHR10851">
    <property type="entry name" value="PYRIDOXINE-5-PHOSPHATE OXIDASE"/>
    <property type="match status" value="1"/>
</dbReference>
<dbReference type="GO" id="GO:0004733">
    <property type="term" value="F:pyridoxamine phosphate oxidase activity"/>
    <property type="evidence" value="ECO:0007669"/>
    <property type="project" value="UniProtKB-EC"/>
</dbReference>
<feature type="binding site" evidence="5">
    <location>
        <position position="94"/>
    </location>
    <ligand>
        <name>FMN</name>
        <dbReference type="ChEBI" id="CHEBI:58210"/>
    </ligand>
</feature>
<keyword evidence="2" id="KW-0285">Flavoprotein</keyword>
<keyword evidence="3 5" id="KW-0288">FMN</keyword>
<dbReference type="AlphaFoldDB" id="A0A975DBP3"/>
<evidence type="ECO:0000259" key="7">
    <source>
        <dbReference type="Pfam" id="PF10590"/>
    </source>
</evidence>
<reference evidence="8" key="1">
    <citation type="submission" date="2021-03" db="EMBL/GenBank/DDBJ databases">
        <title>Description of Psychrosphaera ytuae sp. nov. isolated from deep sea sediment of South China Sea.</title>
        <authorList>
            <person name="Zhang J."/>
            <person name="Xu X.-D."/>
        </authorList>
    </citation>
    <scope>NUCLEOTIDE SEQUENCE</scope>
    <source>
        <strain evidence="8">MTZ26</strain>
    </source>
</reference>
<feature type="binding site" evidence="5">
    <location>
        <begin position="129"/>
        <end position="130"/>
    </location>
    <ligand>
        <name>FMN</name>
        <dbReference type="ChEBI" id="CHEBI:58210"/>
    </ligand>
</feature>
<dbReference type="SUPFAM" id="SSF50475">
    <property type="entry name" value="FMN-binding split barrel"/>
    <property type="match status" value="1"/>
</dbReference>
<accession>A0A975DBP3</accession>
<keyword evidence="4 8" id="KW-0560">Oxidoreductase</keyword>
<dbReference type="InterPro" id="IPR019576">
    <property type="entry name" value="Pyridoxamine_oxidase_dimer_C"/>
</dbReference>
<dbReference type="Gene3D" id="2.30.110.10">
    <property type="entry name" value="Electron Transport, Fmn-binding Protein, Chain A"/>
    <property type="match status" value="1"/>
</dbReference>
<evidence type="ECO:0000256" key="3">
    <source>
        <dbReference type="ARBA" id="ARBA00022643"/>
    </source>
</evidence>
<dbReference type="PIRSF" id="PIRSF000190">
    <property type="entry name" value="Pyd_amn-ph_oxd"/>
    <property type="match status" value="1"/>
</dbReference>
<name>A0A975DBP3_9GAMM</name>
<dbReference type="Pfam" id="PF01243">
    <property type="entry name" value="PNPOx_N"/>
    <property type="match status" value="1"/>
</dbReference>
<evidence type="ECO:0000313" key="8">
    <source>
        <dbReference type="EMBL" id="QTH63908.1"/>
    </source>
</evidence>
<keyword evidence="9" id="KW-1185">Reference proteome</keyword>
<dbReference type="GO" id="GO:0008615">
    <property type="term" value="P:pyridoxine biosynthetic process"/>
    <property type="evidence" value="ECO:0007669"/>
    <property type="project" value="InterPro"/>
</dbReference>